<reference evidence="2 3" key="1">
    <citation type="submission" date="2016-10" db="EMBL/GenBank/DDBJ databases">
        <authorList>
            <person name="de Groot N.N."/>
        </authorList>
    </citation>
    <scope>NUCLEOTIDE SEQUENCE [LARGE SCALE GENOMIC DNA]</scope>
    <source>
        <strain evidence="2 3">CGMCC 4.1877</strain>
    </source>
</reference>
<dbReference type="Proteomes" id="UP000199614">
    <property type="component" value="Unassembled WGS sequence"/>
</dbReference>
<proteinExistence type="predicted"/>
<keyword evidence="1" id="KW-0472">Membrane</keyword>
<name>A0A1I5ICQ6_PSUAM</name>
<accession>A0A1I5ICQ6</accession>
<dbReference type="EMBL" id="FOUY01000095">
    <property type="protein sequence ID" value="SFO58050.1"/>
    <property type="molecule type" value="Genomic_DNA"/>
</dbReference>
<feature type="transmembrane region" description="Helical" evidence="1">
    <location>
        <begin position="21"/>
        <end position="44"/>
    </location>
</feature>
<dbReference type="AlphaFoldDB" id="A0A1I5ICQ6"/>
<organism evidence="2 3">
    <name type="scientific">Pseudonocardia ammonioxydans</name>
    <dbReference type="NCBI Taxonomy" id="260086"/>
    <lineage>
        <taxon>Bacteria</taxon>
        <taxon>Bacillati</taxon>
        <taxon>Actinomycetota</taxon>
        <taxon>Actinomycetes</taxon>
        <taxon>Pseudonocardiales</taxon>
        <taxon>Pseudonocardiaceae</taxon>
        <taxon>Pseudonocardia</taxon>
    </lineage>
</organism>
<keyword evidence="1" id="KW-0812">Transmembrane</keyword>
<gene>
    <name evidence="2" type="ORF">SAMN05216207_109514</name>
</gene>
<dbReference type="RefSeq" id="WP_177238877.1">
    <property type="nucleotide sequence ID" value="NZ_FOUY01000095.1"/>
</dbReference>
<evidence type="ECO:0000313" key="2">
    <source>
        <dbReference type="EMBL" id="SFO58050.1"/>
    </source>
</evidence>
<sequence length="45" mass="4523">MTALSSTPRPTATSRMRPSGVAALAVGFLACLSGTIPAAFVLLAF</sequence>
<evidence type="ECO:0000313" key="3">
    <source>
        <dbReference type="Proteomes" id="UP000199614"/>
    </source>
</evidence>
<protein>
    <submittedName>
        <fullName evidence="2">Uncharacterized protein</fullName>
    </submittedName>
</protein>
<evidence type="ECO:0000256" key="1">
    <source>
        <dbReference type="SAM" id="Phobius"/>
    </source>
</evidence>
<keyword evidence="3" id="KW-1185">Reference proteome</keyword>
<keyword evidence="1" id="KW-1133">Transmembrane helix</keyword>